<feature type="domain" description="Fibronectin type III-like" evidence="1">
    <location>
        <begin position="1"/>
        <end position="66"/>
    </location>
</feature>
<gene>
    <name evidence="2" type="ORF">K040078D81_50240</name>
</gene>
<dbReference type="EMBL" id="BAABYW010000002">
    <property type="protein sequence ID" value="GAA6410907.1"/>
    <property type="molecule type" value="Genomic_DNA"/>
</dbReference>
<dbReference type="Gene3D" id="2.60.40.10">
    <property type="entry name" value="Immunoglobulins"/>
    <property type="match status" value="1"/>
</dbReference>
<evidence type="ECO:0000313" key="3">
    <source>
        <dbReference type="Proteomes" id="UP001600943"/>
    </source>
</evidence>
<accession>A0ABQ0BHH9</accession>
<sequence length="95" mass="10769">MYIQDEEASVRVPIWQLAAFKRVQVESGGESRVRICIRARDLAVIRQDGTCVLEPGMFKLYVGGSQPDEVSRRLTDEAVWEGCFEMAGEETEIPY</sequence>
<name>A0ABQ0BHH9_9FIRM</name>
<evidence type="ECO:0000313" key="2">
    <source>
        <dbReference type="EMBL" id="GAA6410907.1"/>
    </source>
</evidence>
<keyword evidence="3" id="KW-1185">Reference proteome</keyword>
<dbReference type="InterPro" id="IPR013783">
    <property type="entry name" value="Ig-like_fold"/>
</dbReference>
<dbReference type="SMART" id="SM01217">
    <property type="entry name" value="Fn3_like"/>
    <property type="match status" value="1"/>
</dbReference>
<dbReference type="InterPro" id="IPR026891">
    <property type="entry name" value="Fn3-like"/>
</dbReference>
<dbReference type="Pfam" id="PF14310">
    <property type="entry name" value="Fn3-like"/>
    <property type="match status" value="1"/>
</dbReference>
<organism evidence="2 3">
    <name type="scientific">Blautia hominis</name>
    <dbReference type="NCBI Taxonomy" id="2025493"/>
    <lineage>
        <taxon>Bacteria</taxon>
        <taxon>Bacillati</taxon>
        <taxon>Bacillota</taxon>
        <taxon>Clostridia</taxon>
        <taxon>Lachnospirales</taxon>
        <taxon>Lachnospiraceae</taxon>
        <taxon>Blautia</taxon>
    </lineage>
</organism>
<reference evidence="2 3" key="1">
    <citation type="submission" date="2024-04" db="EMBL/GenBank/DDBJ databases">
        <title>Defined microbial consortia suppress multidrug-resistant proinflammatory Enterobacteriaceae via ecological control.</title>
        <authorList>
            <person name="Furuichi M."/>
            <person name="Kawaguchi T."/>
            <person name="Pust M."/>
            <person name="Yasuma K."/>
            <person name="Plichta D."/>
            <person name="Hasegawa N."/>
            <person name="Ohya T."/>
            <person name="Bhattarai S."/>
            <person name="Sasajima S."/>
            <person name="Aoto Y."/>
            <person name="Tuganbaev T."/>
            <person name="Yaginuma M."/>
            <person name="Ueda M."/>
            <person name="Okahashi N."/>
            <person name="Amafuji K."/>
            <person name="Kiridooshi Y."/>
            <person name="Sugita K."/>
            <person name="Strazar M."/>
            <person name="Skelly A."/>
            <person name="Suda W."/>
            <person name="Hattori M."/>
            <person name="Nakamoto N."/>
            <person name="Caballero S."/>
            <person name="Norman J."/>
            <person name="Olle B."/>
            <person name="Tanoue T."/>
            <person name="Arita M."/>
            <person name="Bucci V."/>
            <person name="Atarashi K."/>
            <person name="Xavier R."/>
            <person name="Honda K."/>
        </authorList>
    </citation>
    <scope>NUCLEOTIDE SEQUENCE [LARGE SCALE GENOMIC DNA]</scope>
    <source>
        <strain evidence="3">k04-0078-D8-1</strain>
    </source>
</reference>
<evidence type="ECO:0000259" key="1">
    <source>
        <dbReference type="SMART" id="SM01217"/>
    </source>
</evidence>
<proteinExistence type="predicted"/>
<comment type="caution">
    <text evidence="2">The sequence shown here is derived from an EMBL/GenBank/DDBJ whole genome shotgun (WGS) entry which is preliminary data.</text>
</comment>
<dbReference type="Proteomes" id="UP001600943">
    <property type="component" value="Unassembled WGS sequence"/>
</dbReference>
<protein>
    <recommendedName>
        <fullName evidence="1">Fibronectin type III-like domain-containing protein</fullName>
    </recommendedName>
</protein>